<organism evidence="2 3">
    <name type="scientific">Aspergillus pseudotamarii</name>
    <dbReference type="NCBI Taxonomy" id="132259"/>
    <lineage>
        <taxon>Eukaryota</taxon>
        <taxon>Fungi</taxon>
        <taxon>Dikarya</taxon>
        <taxon>Ascomycota</taxon>
        <taxon>Pezizomycotina</taxon>
        <taxon>Eurotiomycetes</taxon>
        <taxon>Eurotiomycetidae</taxon>
        <taxon>Eurotiales</taxon>
        <taxon>Aspergillaceae</taxon>
        <taxon>Aspergillus</taxon>
        <taxon>Aspergillus subgen. Circumdati</taxon>
    </lineage>
</organism>
<name>A0A5N6T0X8_ASPPS</name>
<gene>
    <name evidence="2" type="ORF">BDV38DRAFT_269483</name>
</gene>
<evidence type="ECO:0000313" key="2">
    <source>
        <dbReference type="EMBL" id="KAE8140117.1"/>
    </source>
</evidence>
<sequence>MKEKHCYVALDLEKESQYNTENVYELPDGQIIDIGAEAFQAPETLFQPTMVGFENHGIHKQMYNSIFECDTDMQSDLCGNIILSGGTSMLPGLADRLRQELTRLSPSNIKMAVVDPPNRKYSIWLGGSMLASLSTFQNLWCSKQEYDESSPGIVHRKCF</sequence>
<keyword evidence="3" id="KW-1185">Reference proteome</keyword>
<reference evidence="2 3" key="1">
    <citation type="submission" date="2019-04" db="EMBL/GenBank/DDBJ databases">
        <title>Friends and foes A comparative genomics study of 23 Aspergillus species from section Flavi.</title>
        <authorList>
            <consortium name="DOE Joint Genome Institute"/>
            <person name="Kjaerbolling I."/>
            <person name="Vesth T."/>
            <person name="Frisvad J.C."/>
            <person name="Nybo J.L."/>
            <person name="Theobald S."/>
            <person name="Kildgaard S."/>
            <person name="Isbrandt T."/>
            <person name="Kuo A."/>
            <person name="Sato A."/>
            <person name="Lyhne E.K."/>
            <person name="Kogle M.E."/>
            <person name="Wiebenga A."/>
            <person name="Kun R.S."/>
            <person name="Lubbers R.J."/>
            <person name="Makela M.R."/>
            <person name="Barry K."/>
            <person name="Chovatia M."/>
            <person name="Clum A."/>
            <person name="Daum C."/>
            <person name="Haridas S."/>
            <person name="He G."/>
            <person name="LaButti K."/>
            <person name="Lipzen A."/>
            <person name="Mondo S."/>
            <person name="Riley R."/>
            <person name="Salamov A."/>
            <person name="Simmons B.A."/>
            <person name="Magnuson J.K."/>
            <person name="Henrissat B."/>
            <person name="Mortensen U.H."/>
            <person name="Larsen T.O."/>
            <person name="Devries R.P."/>
            <person name="Grigoriev I.V."/>
            <person name="Machida M."/>
            <person name="Baker S.E."/>
            <person name="Andersen M.R."/>
        </authorList>
    </citation>
    <scope>NUCLEOTIDE SEQUENCE [LARGE SCALE GENOMIC DNA]</scope>
    <source>
        <strain evidence="2 3">CBS 117625</strain>
    </source>
</reference>
<dbReference type="PANTHER" id="PTHR11937">
    <property type="entry name" value="ACTIN"/>
    <property type="match status" value="1"/>
</dbReference>
<dbReference type="SUPFAM" id="SSF53067">
    <property type="entry name" value="Actin-like ATPase domain"/>
    <property type="match status" value="1"/>
</dbReference>
<dbReference type="OrthoDB" id="5132116at2759"/>
<dbReference type="Gene3D" id="3.90.640.10">
    <property type="entry name" value="Actin, Chain A, domain 4"/>
    <property type="match status" value="1"/>
</dbReference>
<accession>A0A5N6T0X8</accession>
<proteinExistence type="inferred from homology"/>
<dbReference type="AlphaFoldDB" id="A0A5N6T0X8"/>
<evidence type="ECO:0000313" key="3">
    <source>
        <dbReference type="Proteomes" id="UP000325672"/>
    </source>
</evidence>
<dbReference type="InterPro" id="IPR004000">
    <property type="entry name" value="Actin"/>
</dbReference>
<dbReference type="SMART" id="SM00268">
    <property type="entry name" value="ACTIN"/>
    <property type="match status" value="1"/>
</dbReference>
<dbReference type="PROSITE" id="PS00432">
    <property type="entry name" value="ACTINS_2"/>
    <property type="match status" value="1"/>
</dbReference>
<dbReference type="RefSeq" id="XP_031916180.1">
    <property type="nucleotide sequence ID" value="XM_032056976.1"/>
</dbReference>
<evidence type="ECO:0000256" key="1">
    <source>
        <dbReference type="RuleBase" id="RU000487"/>
    </source>
</evidence>
<dbReference type="Proteomes" id="UP000325672">
    <property type="component" value="Unassembled WGS sequence"/>
</dbReference>
<dbReference type="Gene3D" id="3.30.420.40">
    <property type="match status" value="2"/>
</dbReference>
<dbReference type="InterPro" id="IPR043129">
    <property type="entry name" value="ATPase_NBD"/>
</dbReference>
<dbReference type="GeneID" id="43641186"/>
<dbReference type="EMBL" id="ML743563">
    <property type="protein sequence ID" value="KAE8140117.1"/>
    <property type="molecule type" value="Genomic_DNA"/>
</dbReference>
<dbReference type="Pfam" id="PF00022">
    <property type="entry name" value="Actin"/>
    <property type="match status" value="1"/>
</dbReference>
<protein>
    <submittedName>
        <fullName evidence="2">Actin, muscle</fullName>
    </submittedName>
</protein>
<dbReference type="InterPro" id="IPR004001">
    <property type="entry name" value="Actin_CS"/>
</dbReference>
<comment type="similarity">
    <text evidence="1">Belongs to the actin family.</text>
</comment>